<dbReference type="InterPro" id="IPR027383">
    <property type="entry name" value="Znf_put"/>
</dbReference>
<keyword evidence="2" id="KW-1185">Reference proteome</keyword>
<comment type="caution">
    <text evidence="1">The sequence shown here is derived from an EMBL/GenBank/DDBJ whole genome shotgun (WGS) entry which is preliminary data.</text>
</comment>
<reference evidence="1 2" key="1">
    <citation type="submission" date="2017-02" db="EMBL/GenBank/DDBJ databases">
        <title>The new phylogeny of genus Mycobacterium.</title>
        <authorList>
            <person name="Tortoli E."/>
            <person name="Trovato A."/>
            <person name="Cirillo D.M."/>
        </authorList>
    </citation>
    <scope>NUCLEOTIDE SEQUENCE [LARGE SCALE GENOMIC DNA]</scope>
    <source>
        <strain evidence="1 2">DSM 45633</strain>
    </source>
</reference>
<dbReference type="Proteomes" id="UP000192320">
    <property type="component" value="Unassembled WGS sequence"/>
</dbReference>
<proteinExistence type="predicted"/>
<gene>
    <name evidence="1" type="ORF">BST33_11165</name>
</gene>
<dbReference type="Pfam" id="PF13490">
    <property type="entry name" value="zf-HC2"/>
    <property type="match status" value="1"/>
</dbReference>
<dbReference type="RefSeq" id="WP_163752691.1">
    <property type="nucleotide sequence ID" value="NZ_JACKRY010000291.1"/>
</dbReference>
<dbReference type="EMBL" id="MVHZ01000010">
    <property type="protein sequence ID" value="ORB00530.1"/>
    <property type="molecule type" value="Genomic_DNA"/>
</dbReference>
<name>A0A7I7R543_9MYCO</name>
<protein>
    <submittedName>
        <fullName evidence="1">Uncharacterized protein</fullName>
    </submittedName>
</protein>
<accession>A0A7I7R543</accession>
<dbReference type="AlphaFoldDB" id="A0A7I7R543"/>
<organism evidence="1 2">
    <name type="scientific">Mycolicibacter minnesotensis</name>
    <dbReference type="NCBI Taxonomy" id="1118379"/>
    <lineage>
        <taxon>Bacteria</taxon>
        <taxon>Bacillati</taxon>
        <taxon>Actinomycetota</taxon>
        <taxon>Actinomycetes</taxon>
        <taxon>Mycobacteriales</taxon>
        <taxon>Mycobacteriaceae</taxon>
        <taxon>Mycolicibacter</taxon>
    </lineage>
</organism>
<evidence type="ECO:0000313" key="1">
    <source>
        <dbReference type="EMBL" id="ORB00530.1"/>
    </source>
</evidence>
<sequence>MNCEVAREALSARTDGEREPVPAARVNEHLFSCANCQVWYERATLQARQLRPKTPRLAAVAYSLPAGLSPALTRQSRLWPRVALAAMGVIELVLAAARGNTGRMAEPAFHEGPVSAGFPLTEVVAWSSAAGLAMLITAIRPSLGTGLATLLAACTSVLAVLLVIGGTTGAATFTLLISYLPIVAGAVLATQVSHRPQTALSRVATAPSLADILLPDKARRGRRRGHLHSADNPAA</sequence>
<evidence type="ECO:0000313" key="2">
    <source>
        <dbReference type="Proteomes" id="UP000192320"/>
    </source>
</evidence>